<evidence type="ECO:0000313" key="2">
    <source>
        <dbReference type="Proteomes" id="UP000604825"/>
    </source>
</evidence>
<gene>
    <name evidence="1" type="ORF">NCGR_LOCUS11424</name>
</gene>
<dbReference type="Proteomes" id="UP000604825">
    <property type="component" value="Unassembled WGS sequence"/>
</dbReference>
<reference evidence="1" key="1">
    <citation type="submission" date="2020-10" db="EMBL/GenBank/DDBJ databases">
        <authorList>
            <person name="Han B."/>
            <person name="Lu T."/>
            <person name="Zhao Q."/>
            <person name="Huang X."/>
            <person name="Zhao Y."/>
        </authorList>
    </citation>
    <scope>NUCLEOTIDE SEQUENCE</scope>
</reference>
<proteinExistence type="predicted"/>
<protein>
    <submittedName>
        <fullName evidence="1">Uncharacterized protein</fullName>
    </submittedName>
</protein>
<evidence type="ECO:0000313" key="1">
    <source>
        <dbReference type="EMBL" id="CAD6217438.1"/>
    </source>
</evidence>
<dbReference type="AlphaFoldDB" id="A0A811N2Q1"/>
<sequence length="75" mass="8039">MSGGGGGGGGRIPIPAYMCWPPSGALSTDDTAPALMRHGLDPRTLDVYEDTVLDFIYGSCLTRSSPARSRNRPWR</sequence>
<name>A0A811N2Q1_9POAL</name>
<comment type="caution">
    <text evidence="1">The sequence shown here is derived from an EMBL/GenBank/DDBJ whole genome shotgun (WGS) entry which is preliminary data.</text>
</comment>
<dbReference type="EMBL" id="CAJGYO010000003">
    <property type="protein sequence ID" value="CAD6217438.1"/>
    <property type="molecule type" value="Genomic_DNA"/>
</dbReference>
<keyword evidence="2" id="KW-1185">Reference proteome</keyword>
<accession>A0A811N2Q1</accession>
<organism evidence="1 2">
    <name type="scientific">Miscanthus lutarioriparius</name>
    <dbReference type="NCBI Taxonomy" id="422564"/>
    <lineage>
        <taxon>Eukaryota</taxon>
        <taxon>Viridiplantae</taxon>
        <taxon>Streptophyta</taxon>
        <taxon>Embryophyta</taxon>
        <taxon>Tracheophyta</taxon>
        <taxon>Spermatophyta</taxon>
        <taxon>Magnoliopsida</taxon>
        <taxon>Liliopsida</taxon>
        <taxon>Poales</taxon>
        <taxon>Poaceae</taxon>
        <taxon>PACMAD clade</taxon>
        <taxon>Panicoideae</taxon>
        <taxon>Andropogonodae</taxon>
        <taxon>Andropogoneae</taxon>
        <taxon>Saccharinae</taxon>
        <taxon>Miscanthus</taxon>
    </lineage>
</organism>